<dbReference type="InterPro" id="IPR037150">
    <property type="entry name" value="H-NS_C_dom_sf"/>
</dbReference>
<reference key="3">
    <citation type="journal article" date="2010" name="PLoS Genet.">
        <title>Structure, function, and evolution of the Thiomonas spp. genome.</title>
        <authorList>
            <person name="Arsene-Ploetze F."/>
            <person name="Koechler S."/>
            <person name="Marchal M."/>
            <person name="Coppee J.-.Y."/>
            <person name="Chandler M."/>
            <person name="Bonnefoy V."/>
            <person name="Brochier-Armanet C."/>
            <person name="Barakat M."/>
            <person name="Barbe V."/>
            <person name="Battaglia-Brunet F."/>
            <person name="Bruneel O."/>
            <person name="Bryan C.G."/>
            <person name="Cleiss-Arnold J."/>
            <person name="Cruveiller S."/>
            <person name="Erhardt M."/>
            <person name="Heinrich-Salmeron A."/>
            <person name="Hommais F."/>
            <person name="Joulian C."/>
            <person name="Krin E."/>
            <person name="Lieutaud A."/>
            <person name="Lievremont D."/>
            <person name="Michel C."/>
            <person name="Muller D."/>
            <person name="Ortet P."/>
            <person name="Proux C."/>
            <person name="Siguier P."/>
            <person name="Roche D."/>
            <person name="Rouy Z."/>
            <person name="Salvignol G."/>
            <person name="Slyemi D."/>
            <person name="Talla E."/>
            <person name="Weiss S."/>
            <person name="Weissenbach J."/>
            <person name="Medigue C."/>
            <person name="Bertin P.N."/>
        </authorList>
    </citation>
    <scope>NUCLEOTIDE SEQUENCE</scope>
    <source>
        <strain>3As</strain>
    </source>
</reference>
<evidence type="ECO:0000256" key="4">
    <source>
        <dbReference type="ARBA" id="ARBA00023125"/>
    </source>
</evidence>
<comment type="subcellular location">
    <subcellularLocation>
        <location evidence="1">Cytoplasm</location>
        <location evidence="1">Nucleoid</location>
    </subcellularLocation>
</comment>
<dbReference type="PANTHER" id="PTHR38097:SF2">
    <property type="entry name" value="DNA-BINDING PROTEIN STPA"/>
    <property type="match status" value="1"/>
</dbReference>
<dbReference type="KEGG" id="thi:THI_p0018"/>
<evidence type="ECO:0000313" key="9">
    <source>
        <dbReference type="Proteomes" id="UP000078599"/>
    </source>
</evidence>
<dbReference type="PANTHER" id="PTHR38097">
    <property type="match status" value="1"/>
</dbReference>
<dbReference type="GO" id="GO:0009295">
    <property type="term" value="C:nucleoid"/>
    <property type="evidence" value="ECO:0007669"/>
    <property type="project" value="UniProtKB-SubCell"/>
</dbReference>
<dbReference type="Gene3D" id="4.10.430.10">
    <property type="entry name" value="Histone-like protein H-NS, C-terminal domain"/>
    <property type="match status" value="1"/>
</dbReference>
<dbReference type="Proteomes" id="UP000002372">
    <property type="component" value="Plasmid pTHI"/>
</dbReference>
<dbReference type="Proteomes" id="UP000078599">
    <property type="component" value="Unassembled WGS sequence"/>
</dbReference>
<evidence type="ECO:0000313" key="7">
    <source>
        <dbReference type="EMBL" id="CQR32739.1"/>
    </source>
</evidence>
<proteinExistence type="inferred from homology"/>
<evidence type="ECO:0000313" key="6">
    <source>
        <dbReference type="EMBL" id="CAZ90416.1"/>
    </source>
</evidence>
<reference evidence="8" key="2">
    <citation type="journal article" date="2010" name="PLoS Genet.">
        <title>Structure, function, and evolution of the Thiomonas spp. genome.</title>
        <authorList>
            <person name="Arsene-Ploetze F."/>
            <person name="Koechler S."/>
            <person name="Marchal M."/>
            <person name="Coppee J.Y."/>
            <person name="Chandler M."/>
            <person name="Bonnefoy V."/>
            <person name="Brochier-Armanet C."/>
            <person name="Barakat M."/>
            <person name="Barbe V."/>
            <person name="Battaglia-Brunet F."/>
            <person name="Bruneel O."/>
            <person name="Bryan C.G."/>
            <person name="Cleiss-Arnold J."/>
            <person name="Cruveiller S."/>
            <person name="Erhardt M."/>
            <person name="Heinrich-Salmeron A."/>
            <person name="Hommais F."/>
            <person name="Joulian C."/>
            <person name="Krin E."/>
            <person name="Lieutaud A."/>
            <person name="Lievremont D."/>
            <person name="Michel C."/>
            <person name="Muller D."/>
            <person name="Ortet P."/>
            <person name="Proux C."/>
            <person name="Siguier P."/>
            <person name="Roche D."/>
            <person name="Rouy Z."/>
            <person name="Salvignol G."/>
            <person name="Slyemi D."/>
            <person name="Talla E."/>
            <person name="Weiss S."/>
            <person name="Weissenbach J."/>
            <person name="Medigue C."/>
            <person name="Bertin P.N."/>
        </authorList>
    </citation>
    <scope>NUCLEOTIDE SEQUENCE [LARGE SCALE GENOMIC DNA]</scope>
    <source>
        <strain evidence="8">DSM 22701 / CIP 110005 / 3As</strain>
    </source>
</reference>
<keyword evidence="6" id="KW-0614">Plasmid</keyword>
<reference key="1">
    <citation type="submission" date="2009-07" db="EMBL/GenBank/DDBJ databases">
        <authorList>
            <person name="Genoscope - CEA"/>
        </authorList>
    </citation>
    <scope>NUCLEOTIDE SEQUENCE</scope>
    <source>
        <strain>3As</strain>
    </source>
</reference>
<sequence>MSSYVDLMKQIADLQAQADAMAREEKIAAVLRVKDIMREYGVTLSDLGGLAQPRSGRKGVAVPPKYRHPASGALWSGRGQKPRWLREEMAKGRTADDFLIERVS</sequence>
<geneLocation type="plasmid" evidence="6 8">
    <name>pTHI</name>
</geneLocation>
<dbReference type="Pfam" id="PF00816">
    <property type="entry name" value="Histone_HNS"/>
    <property type="match status" value="1"/>
</dbReference>
<dbReference type="GO" id="GO:0003677">
    <property type="term" value="F:DNA binding"/>
    <property type="evidence" value="ECO:0007669"/>
    <property type="project" value="UniProtKB-KW"/>
</dbReference>
<dbReference type="OrthoDB" id="5297879at2"/>
<dbReference type="HOGENOM" id="CLU_117503_4_1_4"/>
<gene>
    <name evidence="6" type="ordered locus">THI_p0018</name>
    <name evidence="7" type="ORF">THICB1_200046</name>
</gene>
<protein>
    <submittedName>
        <fullName evidence="6">Histone-like nucleoid-structuring protein H-NS</fullName>
    </submittedName>
</protein>
<dbReference type="EMBL" id="FP475957">
    <property type="protein sequence ID" value="CAZ90416.1"/>
    <property type="molecule type" value="Genomic_DNA"/>
</dbReference>
<dbReference type="RefSeq" id="WP_020909883.1">
    <property type="nucleotide sequence ID" value="NC_014144.1"/>
</dbReference>
<evidence type="ECO:0000313" key="8">
    <source>
        <dbReference type="Proteomes" id="UP000002372"/>
    </source>
</evidence>
<keyword evidence="9" id="KW-1185">Reference proteome</keyword>
<reference evidence="7 9" key="5">
    <citation type="submission" date="2015-03" db="EMBL/GenBank/DDBJ databases">
        <authorList>
            <person name="Regsiter A."/>
            <person name="william w."/>
        </authorList>
    </citation>
    <scope>NUCLEOTIDE SEQUENCE [LARGE SCALE GENOMIC DNA]</scope>
    <source>
        <strain evidence="7 9">CB1</strain>
    </source>
</reference>
<feature type="domain" description="DNA-binding protein H-NS-like C-terminal" evidence="5">
    <location>
        <begin position="56"/>
        <end position="100"/>
    </location>
</feature>
<dbReference type="SMART" id="SM00528">
    <property type="entry name" value="HNS"/>
    <property type="match status" value="1"/>
</dbReference>
<dbReference type="InterPro" id="IPR027444">
    <property type="entry name" value="H-NS_C_dom"/>
</dbReference>
<name>D6CVS7_THIA3</name>
<evidence type="ECO:0000256" key="1">
    <source>
        <dbReference type="ARBA" id="ARBA00004453"/>
    </source>
</evidence>
<evidence type="ECO:0000256" key="3">
    <source>
        <dbReference type="ARBA" id="ARBA00022490"/>
    </source>
</evidence>
<comment type="similarity">
    <text evidence="2">Belongs to the histone-like protein H-NS family.</text>
</comment>
<accession>D6CVS7</accession>
<reference evidence="6" key="4">
    <citation type="submission" date="2010-07" db="EMBL/GenBank/DDBJ databases">
        <authorList>
            <person name="Genoscope - CEA"/>
        </authorList>
    </citation>
    <scope>NUCLEOTIDE SEQUENCE</scope>
    <source>
        <strain evidence="6">3As</strain>
        <plasmid evidence="6">pTHI</plasmid>
    </source>
</reference>
<organism evidence="6 8">
    <name type="scientific">Thiomonas arsenitoxydans (strain DSM 22701 / CIP 110005 / 3As)</name>
    <dbReference type="NCBI Taxonomy" id="426114"/>
    <lineage>
        <taxon>Bacteria</taxon>
        <taxon>Pseudomonadati</taxon>
        <taxon>Pseudomonadota</taxon>
        <taxon>Betaproteobacteria</taxon>
        <taxon>Burkholderiales</taxon>
        <taxon>Thiomonas</taxon>
    </lineage>
</organism>
<dbReference type="SUPFAM" id="SSF81273">
    <property type="entry name" value="H-NS histone-like proteins"/>
    <property type="match status" value="1"/>
</dbReference>
<keyword evidence="3" id="KW-0963">Cytoplasm</keyword>
<evidence type="ECO:0000259" key="5">
    <source>
        <dbReference type="SMART" id="SM00528"/>
    </source>
</evidence>
<dbReference type="EMBL" id="CTRI01000013">
    <property type="protein sequence ID" value="CQR32739.1"/>
    <property type="molecule type" value="Genomic_DNA"/>
</dbReference>
<evidence type="ECO:0000256" key="2">
    <source>
        <dbReference type="ARBA" id="ARBA00010610"/>
    </source>
</evidence>
<dbReference type="AlphaFoldDB" id="D6CVS7"/>
<keyword evidence="4" id="KW-0238">DNA-binding</keyword>